<evidence type="ECO:0000256" key="1">
    <source>
        <dbReference type="SAM" id="MobiDB-lite"/>
    </source>
</evidence>
<keyword evidence="3" id="KW-1185">Reference proteome</keyword>
<evidence type="ECO:0008006" key="4">
    <source>
        <dbReference type="Google" id="ProtNLM"/>
    </source>
</evidence>
<dbReference type="AlphaFoldDB" id="A0A3L6TRJ8"/>
<evidence type="ECO:0000313" key="2">
    <source>
        <dbReference type="EMBL" id="RLN42770.1"/>
    </source>
</evidence>
<gene>
    <name evidence="2" type="ORF">C2845_PM01G19170</name>
</gene>
<reference evidence="3" key="1">
    <citation type="journal article" date="2019" name="Nat. Commun.">
        <title>The genome of broomcorn millet.</title>
        <authorList>
            <person name="Zou C."/>
            <person name="Miki D."/>
            <person name="Li D."/>
            <person name="Tang Q."/>
            <person name="Xiao L."/>
            <person name="Rajput S."/>
            <person name="Deng P."/>
            <person name="Jia W."/>
            <person name="Huang R."/>
            <person name="Zhang M."/>
            <person name="Sun Y."/>
            <person name="Hu J."/>
            <person name="Fu X."/>
            <person name="Schnable P.S."/>
            <person name="Li F."/>
            <person name="Zhang H."/>
            <person name="Feng B."/>
            <person name="Zhu X."/>
            <person name="Liu R."/>
            <person name="Schnable J.C."/>
            <person name="Zhu J.-K."/>
            <person name="Zhang H."/>
        </authorList>
    </citation>
    <scope>NUCLEOTIDE SEQUENCE [LARGE SCALE GENOMIC DNA]</scope>
</reference>
<feature type="region of interest" description="Disordered" evidence="1">
    <location>
        <begin position="43"/>
        <end position="79"/>
    </location>
</feature>
<evidence type="ECO:0000313" key="3">
    <source>
        <dbReference type="Proteomes" id="UP000275267"/>
    </source>
</evidence>
<dbReference type="EMBL" id="PQIB02000001">
    <property type="protein sequence ID" value="RLN42770.1"/>
    <property type="molecule type" value="Genomic_DNA"/>
</dbReference>
<feature type="region of interest" description="Disordered" evidence="1">
    <location>
        <begin position="93"/>
        <end position="132"/>
    </location>
</feature>
<accession>A0A3L6TRJ8</accession>
<name>A0A3L6TRJ8_PANMI</name>
<protein>
    <recommendedName>
        <fullName evidence="4">Myb/SANT-like domain-containing protein</fullName>
    </recommendedName>
</protein>
<comment type="caution">
    <text evidence="2">The sequence shown here is derived from an EMBL/GenBank/DDBJ whole genome shotgun (WGS) entry which is preliminary data.</text>
</comment>
<organism evidence="2 3">
    <name type="scientific">Panicum miliaceum</name>
    <name type="common">Proso millet</name>
    <name type="synonym">Broomcorn millet</name>
    <dbReference type="NCBI Taxonomy" id="4540"/>
    <lineage>
        <taxon>Eukaryota</taxon>
        <taxon>Viridiplantae</taxon>
        <taxon>Streptophyta</taxon>
        <taxon>Embryophyta</taxon>
        <taxon>Tracheophyta</taxon>
        <taxon>Spermatophyta</taxon>
        <taxon>Magnoliopsida</taxon>
        <taxon>Liliopsida</taxon>
        <taxon>Poales</taxon>
        <taxon>Poaceae</taxon>
        <taxon>PACMAD clade</taxon>
        <taxon>Panicoideae</taxon>
        <taxon>Panicodae</taxon>
        <taxon>Paniceae</taxon>
        <taxon>Panicinae</taxon>
        <taxon>Panicum</taxon>
        <taxon>Panicum sect. Panicum</taxon>
    </lineage>
</organism>
<proteinExistence type="predicted"/>
<dbReference type="Proteomes" id="UP000275267">
    <property type="component" value="Unassembled WGS sequence"/>
</dbReference>
<dbReference type="OrthoDB" id="696230at2759"/>
<dbReference type="STRING" id="4540.A0A3L6TRJ8"/>
<sequence length="132" mass="14487">MFTNRQMSNKLQGLKLRYNNWMNLQNSSGLGRNKTTGCVEAEDEWFQPTDGSQDGIQDCSEPDDTTEADQPRGAPPPFREQLDILFGSRPDRGSFMWAGGISESNTPPTHEPAGPSGKRASMDNVVNSPPVS</sequence>